<keyword evidence="7" id="KW-0808">Transferase</keyword>
<dbReference type="InterPro" id="IPR036390">
    <property type="entry name" value="WH_DNA-bd_sf"/>
</dbReference>
<protein>
    <submittedName>
        <fullName evidence="7">PLP-dependent aminotransferase family protein</fullName>
    </submittedName>
</protein>
<evidence type="ECO:0000256" key="5">
    <source>
        <dbReference type="ARBA" id="ARBA00023163"/>
    </source>
</evidence>
<evidence type="ECO:0000256" key="4">
    <source>
        <dbReference type="ARBA" id="ARBA00023125"/>
    </source>
</evidence>
<dbReference type="AlphaFoldDB" id="A0A411YFJ6"/>
<dbReference type="InterPro" id="IPR015422">
    <property type="entry name" value="PyrdxlP-dep_Trfase_small"/>
</dbReference>
<dbReference type="PROSITE" id="PS50949">
    <property type="entry name" value="HTH_GNTR"/>
    <property type="match status" value="1"/>
</dbReference>
<dbReference type="GO" id="GO:0008483">
    <property type="term" value="F:transaminase activity"/>
    <property type="evidence" value="ECO:0007669"/>
    <property type="project" value="UniProtKB-KW"/>
</dbReference>
<evidence type="ECO:0000256" key="2">
    <source>
        <dbReference type="ARBA" id="ARBA00022898"/>
    </source>
</evidence>
<dbReference type="Gene3D" id="3.40.640.10">
    <property type="entry name" value="Type I PLP-dependent aspartate aminotransferase-like (Major domain)"/>
    <property type="match status" value="1"/>
</dbReference>
<dbReference type="Gene3D" id="1.10.10.10">
    <property type="entry name" value="Winged helix-like DNA-binding domain superfamily/Winged helix DNA-binding domain"/>
    <property type="match status" value="1"/>
</dbReference>
<dbReference type="SUPFAM" id="SSF46785">
    <property type="entry name" value="Winged helix' DNA-binding domain"/>
    <property type="match status" value="1"/>
</dbReference>
<dbReference type="SMART" id="SM00345">
    <property type="entry name" value="HTH_GNTR"/>
    <property type="match status" value="1"/>
</dbReference>
<dbReference type="PRINTS" id="PR00035">
    <property type="entry name" value="HTHGNTR"/>
</dbReference>
<evidence type="ECO:0000256" key="3">
    <source>
        <dbReference type="ARBA" id="ARBA00023015"/>
    </source>
</evidence>
<accession>A0A411YFJ6</accession>
<evidence type="ECO:0000313" key="7">
    <source>
        <dbReference type="EMBL" id="QBI19949.1"/>
    </source>
</evidence>
<evidence type="ECO:0000259" key="6">
    <source>
        <dbReference type="PROSITE" id="PS50949"/>
    </source>
</evidence>
<evidence type="ECO:0000313" key="8">
    <source>
        <dbReference type="Proteomes" id="UP000291469"/>
    </source>
</evidence>
<keyword evidence="4" id="KW-0238">DNA-binding</keyword>
<dbReference type="InterPro" id="IPR015424">
    <property type="entry name" value="PyrdxlP-dep_Trfase"/>
</dbReference>
<name>A0A411YFJ6_9ACTN</name>
<keyword evidence="3" id="KW-0805">Transcription regulation</keyword>
<reference evidence="7 8" key="1">
    <citation type="submission" date="2019-01" db="EMBL/GenBank/DDBJ databases">
        <title>Egibacter rhizosphaerae EGI 80759T.</title>
        <authorList>
            <person name="Chen D.-D."/>
            <person name="Tian Y."/>
            <person name="Jiao J.-Y."/>
            <person name="Zhang X.-T."/>
            <person name="Zhang Y.-G."/>
            <person name="Zhang Y."/>
            <person name="Xiao M."/>
            <person name="Shu W.-S."/>
            <person name="Li W.-J."/>
        </authorList>
    </citation>
    <scope>NUCLEOTIDE SEQUENCE [LARGE SCALE GENOMIC DNA]</scope>
    <source>
        <strain evidence="7 8">EGI 80759</strain>
    </source>
</reference>
<dbReference type="Pfam" id="PF00392">
    <property type="entry name" value="GntR"/>
    <property type="match status" value="1"/>
</dbReference>
<keyword evidence="8" id="KW-1185">Reference proteome</keyword>
<dbReference type="GO" id="GO:0003677">
    <property type="term" value="F:DNA binding"/>
    <property type="evidence" value="ECO:0007669"/>
    <property type="project" value="UniProtKB-KW"/>
</dbReference>
<dbReference type="InterPro" id="IPR000524">
    <property type="entry name" value="Tscrpt_reg_HTH_GntR"/>
</dbReference>
<dbReference type="InterPro" id="IPR051446">
    <property type="entry name" value="HTH_trans_reg/aminotransferase"/>
</dbReference>
<dbReference type="SUPFAM" id="SSF53383">
    <property type="entry name" value="PLP-dependent transferases"/>
    <property type="match status" value="1"/>
</dbReference>
<evidence type="ECO:0000256" key="1">
    <source>
        <dbReference type="ARBA" id="ARBA00005384"/>
    </source>
</evidence>
<gene>
    <name evidence="7" type="ORF">ER308_10510</name>
</gene>
<sequence length="521" mass="55172">MSGSSAAGDAAEYDPVVSANCDPICCEVVVSAFSPEQVARRLGEWRDEGGPLYEALASAVARAIEEGVLPPGGQLPAERRLAGELHVSRGTVVAAYEELRGRGLVETRHGSGTVVRAGGSPVSGPREAYVASSLAGDGLFRGAVAREDDVLDLYGAYWFGTEALDEDAVARATSRVLAAGADHGYHVLGLPALRAAIAGWLTDRGLDTRPSQVMVTTGAQQAISLAAQLYVGAGDRVVVEEPTFAGAVDAMRAQQATVLRVPVGANGADVAALGEILARESPRLVYLIPSVHNPTGGVMPRLARQRVAELVADADAVVLDDATLLETQRHGAIVPPIAAFADASTQRRLVTVGSFSKPLWGGLRVGWVRAEPPTLARLARLKAIADVGTPLLSQAIVAELLEDADERFGMRREGLGARHDVLVERLARDLPEWRWDEPLGGLCLWVDLAGQDAEAFVPVAERHGVGLAPPGVSSASTRYPSHLRVPFGQPPEVLHEAVDRLAAAWEAYRHEPTGERRRVLV</sequence>
<feature type="domain" description="HTH gntR-type" evidence="6">
    <location>
        <begin position="50"/>
        <end position="118"/>
    </location>
</feature>
<comment type="similarity">
    <text evidence="1">In the C-terminal section; belongs to the class-I pyridoxal-phosphate-dependent aminotransferase family.</text>
</comment>
<dbReference type="PANTHER" id="PTHR46577">
    <property type="entry name" value="HTH-TYPE TRANSCRIPTIONAL REGULATORY PROTEIN GABR"/>
    <property type="match status" value="1"/>
</dbReference>
<dbReference type="InterPro" id="IPR036388">
    <property type="entry name" value="WH-like_DNA-bd_sf"/>
</dbReference>
<dbReference type="GO" id="GO:0003700">
    <property type="term" value="F:DNA-binding transcription factor activity"/>
    <property type="evidence" value="ECO:0007669"/>
    <property type="project" value="InterPro"/>
</dbReference>
<organism evidence="7 8">
    <name type="scientific">Egibacter rhizosphaerae</name>
    <dbReference type="NCBI Taxonomy" id="1670831"/>
    <lineage>
        <taxon>Bacteria</taxon>
        <taxon>Bacillati</taxon>
        <taxon>Actinomycetota</taxon>
        <taxon>Nitriliruptoria</taxon>
        <taxon>Egibacterales</taxon>
        <taxon>Egibacteraceae</taxon>
        <taxon>Egibacter</taxon>
    </lineage>
</organism>
<dbReference type="Proteomes" id="UP000291469">
    <property type="component" value="Chromosome"/>
</dbReference>
<dbReference type="Gene3D" id="3.90.1150.10">
    <property type="entry name" value="Aspartate Aminotransferase, domain 1"/>
    <property type="match status" value="1"/>
</dbReference>
<dbReference type="OrthoDB" id="199743at2"/>
<dbReference type="PANTHER" id="PTHR46577:SF1">
    <property type="entry name" value="HTH-TYPE TRANSCRIPTIONAL REGULATORY PROTEIN GABR"/>
    <property type="match status" value="1"/>
</dbReference>
<dbReference type="InterPro" id="IPR004839">
    <property type="entry name" value="Aminotransferase_I/II_large"/>
</dbReference>
<keyword evidence="2" id="KW-0663">Pyridoxal phosphate</keyword>
<dbReference type="CDD" id="cd07377">
    <property type="entry name" value="WHTH_GntR"/>
    <property type="match status" value="1"/>
</dbReference>
<proteinExistence type="inferred from homology"/>
<keyword evidence="7" id="KW-0032">Aminotransferase</keyword>
<dbReference type="CDD" id="cd00609">
    <property type="entry name" value="AAT_like"/>
    <property type="match status" value="1"/>
</dbReference>
<dbReference type="EMBL" id="CP036402">
    <property type="protein sequence ID" value="QBI19949.1"/>
    <property type="molecule type" value="Genomic_DNA"/>
</dbReference>
<dbReference type="KEGG" id="erz:ER308_10510"/>
<dbReference type="GO" id="GO:0030170">
    <property type="term" value="F:pyridoxal phosphate binding"/>
    <property type="evidence" value="ECO:0007669"/>
    <property type="project" value="InterPro"/>
</dbReference>
<keyword evidence="5" id="KW-0804">Transcription</keyword>
<dbReference type="Pfam" id="PF00155">
    <property type="entry name" value="Aminotran_1_2"/>
    <property type="match status" value="1"/>
</dbReference>
<dbReference type="InterPro" id="IPR015421">
    <property type="entry name" value="PyrdxlP-dep_Trfase_major"/>
</dbReference>